<dbReference type="PANTHER" id="PTHR47597">
    <property type="entry name" value="IS A MEMBER OF THE PF|00364 BIOTIN-REQUIRING ENZYMES FAMILY-RELATED"/>
    <property type="match status" value="1"/>
</dbReference>
<evidence type="ECO:0000259" key="2">
    <source>
        <dbReference type="Pfam" id="PF00364"/>
    </source>
</evidence>
<dbReference type="SUPFAM" id="SSF51230">
    <property type="entry name" value="Single hybrid motif"/>
    <property type="match status" value="1"/>
</dbReference>
<feature type="region of interest" description="Disordered" evidence="1">
    <location>
        <begin position="59"/>
        <end position="80"/>
    </location>
</feature>
<evidence type="ECO:0000313" key="3">
    <source>
        <dbReference type="EMBL" id="EPS63437.1"/>
    </source>
</evidence>
<feature type="compositionally biased region" description="Polar residues" evidence="1">
    <location>
        <begin position="59"/>
        <end position="72"/>
    </location>
</feature>
<feature type="non-terminal residue" evidence="3">
    <location>
        <position position="1"/>
    </location>
</feature>
<feature type="domain" description="Lipoyl-binding" evidence="2">
    <location>
        <begin position="210"/>
        <end position="252"/>
    </location>
</feature>
<proteinExistence type="predicted"/>
<dbReference type="OrthoDB" id="529457at2759"/>
<dbReference type="EMBL" id="AUSU01005489">
    <property type="protein sequence ID" value="EPS63437.1"/>
    <property type="molecule type" value="Genomic_DNA"/>
</dbReference>
<evidence type="ECO:0000256" key="1">
    <source>
        <dbReference type="SAM" id="MobiDB-lite"/>
    </source>
</evidence>
<evidence type="ECO:0000313" key="4">
    <source>
        <dbReference type="Proteomes" id="UP000015453"/>
    </source>
</evidence>
<name>S8DU88_9LAMI</name>
<dbReference type="InterPro" id="IPR000089">
    <property type="entry name" value="Biotin_lipoyl"/>
</dbReference>
<dbReference type="Gene3D" id="2.40.50.100">
    <property type="match status" value="1"/>
</dbReference>
<feature type="non-terminal residue" evidence="3">
    <location>
        <position position="252"/>
    </location>
</feature>
<comment type="caution">
    <text evidence="3">The sequence shown here is derived from an EMBL/GenBank/DDBJ whole genome shotgun (WGS) entry which is preliminary data.</text>
</comment>
<dbReference type="AlphaFoldDB" id="S8DU88"/>
<dbReference type="Proteomes" id="UP000015453">
    <property type="component" value="Unassembled WGS sequence"/>
</dbReference>
<sequence>LEMAACGFGASGLKHVHLNSSIIGPKLSILAPFHGLKTPKTIRFGGMVLLRRENNGTTNCRSLKSENDSSAQLEDDSKGTVSSDAVRTLLPNSLEVESLLKTVCDTTSIAELELKLGGFRLHVRRSLTEQGLPLQLPSPAPVVAHSVVAATPANGSASSTSLAIANAGPSSDGARSFLDKASDEGLTILQSPRVGFFRRSRTIKGKRAPPSCKEKDTVKEGQVLCFIEQLGGEIPVESDTSGEVVKILKDEG</sequence>
<keyword evidence="4" id="KW-1185">Reference proteome</keyword>
<accession>S8DU88</accession>
<reference evidence="3 4" key="1">
    <citation type="journal article" date="2013" name="BMC Genomics">
        <title>The miniature genome of a carnivorous plant Genlisea aurea contains a low number of genes and short non-coding sequences.</title>
        <authorList>
            <person name="Leushkin E.V."/>
            <person name="Sutormin R.A."/>
            <person name="Nabieva E.R."/>
            <person name="Penin A.A."/>
            <person name="Kondrashov A.S."/>
            <person name="Logacheva M.D."/>
        </authorList>
    </citation>
    <scope>NUCLEOTIDE SEQUENCE [LARGE SCALE GENOMIC DNA]</scope>
</reference>
<dbReference type="CDD" id="cd06850">
    <property type="entry name" value="biotinyl_domain"/>
    <property type="match status" value="1"/>
</dbReference>
<gene>
    <name evidence="3" type="ORF">M569_11347</name>
</gene>
<dbReference type="InterPro" id="IPR011053">
    <property type="entry name" value="Single_hybrid_motif"/>
</dbReference>
<dbReference type="PANTHER" id="PTHR47597:SF1">
    <property type="entry name" value="IS A MEMBER OF THE PF|00364 BIOTIN-REQUIRING ENZYMES FAMILY-RELATED"/>
    <property type="match status" value="1"/>
</dbReference>
<dbReference type="Pfam" id="PF00364">
    <property type="entry name" value="Biotin_lipoyl"/>
    <property type="match status" value="1"/>
</dbReference>
<protein>
    <recommendedName>
        <fullName evidence="2">Lipoyl-binding domain-containing protein</fullName>
    </recommendedName>
</protein>
<dbReference type="InterPro" id="IPR053217">
    <property type="entry name" value="ACC_Biotin_Carrier"/>
</dbReference>
<organism evidence="3 4">
    <name type="scientific">Genlisea aurea</name>
    <dbReference type="NCBI Taxonomy" id="192259"/>
    <lineage>
        <taxon>Eukaryota</taxon>
        <taxon>Viridiplantae</taxon>
        <taxon>Streptophyta</taxon>
        <taxon>Embryophyta</taxon>
        <taxon>Tracheophyta</taxon>
        <taxon>Spermatophyta</taxon>
        <taxon>Magnoliopsida</taxon>
        <taxon>eudicotyledons</taxon>
        <taxon>Gunneridae</taxon>
        <taxon>Pentapetalae</taxon>
        <taxon>asterids</taxon>
        <taxon>lamiids</taxon>
        <taxon>Lamiales</taxon>
        <taxon>Lentibulariaceae</taxon>
        <taxon>Genlisea</taxon>
    </lineage>
</organism>